<dbReference type="InterPro" id="IPR025345">
    <property type="entry name" value="DUF4249"/>
</dbReference>
<dbReference type="EMBL" id="JBHUFD010000006">
    <property type="protein sequence ID" value="MFD1874254.1"/>
    <property type="molecule type" value="Genomic_DNA"/>
</dbReference>
<keyword evidence="3" id="KW-1185">Reference proteome</keyword>
<organism evidence="2 3">
    <name type="scientific">Hymenobacter bucti</name>
    <dbReference type="NCBI Taxonomy" id="1844114"/>
    <lineage>
        <taxon>Bacteria</taxon>
        <taxon>Pseudomonadati</taxon>
        <taxon>Bacteroidota</taxon>
        <taxon>Cytophagia</taxon>
        <taxon>Cytophagales</taxon>
        <taxon>Hymenobacteraceae</taxon>
        <taxon>Hymenobacter</taxon>
    </lineage>
</organism>
<evidence type="ECO:0000256" key="1">
    <source>
        <dbReference type="SAM" id="MobiDB-lite"/>
    </source>
</evidence>
<name>A0ABW4QXY6_9BACT</name>
<sequence length="299" mass="32212">MNRLMRVLLGGLGLLAAGCNLENQIAVIPPAYTNELVVECYLEAGVVPRLTVTESGSYLPTTPGTGQPVITPPTGSTPSVGFILPNGTTLQLPIDVRVNLTLPGGQVMPMRFAPGFDAATRRVYTHIGTAPLAMQPGQRFALDVQDTRNHHVTGTTGVPTVVPIDSVRYSFNGPSGPDQQARFVTRWTDPGATADYYRLLLTNREGPNSAVGEYLVNDQLFNGQPYTVPTTYRLTPGDTITATLYHIEPDYFNFQQSVRGAISANGNPFGQPARIRSTVQGGLGVFTVLAADRRTLIIR</sequence>
<gene>
    <name evidence="2" type="ORF">ACFSDX_17550</name>
</gene>
<dbReference type="Pfam" id="PF14054">
    <property type="entry name" value="DUF4249"/>
    <property type="match status" value="1"/>
</dbReference>
<proteinExistence type="predicted"/>
<reference evidence="3" key="1">
    <citation type="journal article" date="2019" name="Int. J. Syst. Evol. Microbiol.">
        <title>The Global Catalogue of Microorganisms (GCM) 10K type strain sequencing project: providing services to taxonomists for standard genome sequencing and annotation.</title>
        <authorList>
            <consortium name="The Broad Institute Genomics Platform"/>
            <consortium name="The Broad Institute Genome Sequencing Center for Infectious Disease"/>
            <person name="Wu L."/>
            <person name="Ma J."/>
        </authorList>
    </citation>
    <scope>NUCLEOTIDE SEQUENCE [LARGE SCALE GENOMIC DNA]</scope>
    <source>
        <strain evidence="3">CGMCC 1.15795</strain>
    </source>
</reference>
<evidence type="ECO:0000313" key="3">
    <source>
        <dbReference type="Proteomes" id="UP001597197"/>
    </source>
</evidence>
<protein>
    <submittedName>
        <fullName evidence="2">DUF4249 family protein</fullName>
    </submittedName>
</protein>
<comment type="caution">
    <text evidence="2">The sequence shown here is derived from an EMBL/GenBank/DDBJ whole genome shotgun (WGS) entry which is preliminary data.</text>
</comment>
<dbReference type="Proteomes" id="UP001597197">
    <property type="component" value="Unassembled WGS sequence"/>
</dbReference>
<dbReference type="RefSeq" id="WP_382315889.1">
    <property type="nucleotide sequence ID" value="NZ_JBHUFD010000006.1"/>
</dbReference>
<accession>A0ABW4QXY6</accession>
<feature type="region of interest" description="Disordered" evidence="1">
    <location>
        <begin position="57"/>
        <end position="77"/>
    </location>
</feature>
<evidence type="ECO:0000313" key="2">
    <source>
        <dbReference type="EMBL" id="MFD1874254.1"/>
    </source>
</evidence>
<dbReference type="PROSITE" id="PS51257">
    <property type="entry name" value="PROKAR_LIPOPROTEIN"/>
    <property type="match status" value="1"/>
</dbReference>